<dbReference type="InterPro" id="IPR045339">
    <property type="entry name" value="DUF6534"/>
</dbReference>
<feature type="transmembrane region" description="Helical" evidence="1">
    <location>
        <begin position="231"/>
        <end position="251"/>
    </location>
</feature>
<sequence>MDPASVVEPLFGGFVVEIYGAFIMYGVITVQAYSYILRAARDPIFVKCVAFVVWSTETLQIGFLAHLMYYYTMHHFGDVETALIVVWSGPTFVATERFVVLVVHSYFLLRIWVLSNRSWVLISVAGFFLIARLGFSVEFLLTYGRAHTWMLLRQGAVSEAVIVCTLVLGVVSDLLIAGSFAYYIHRDRTGFRSTDNIVQSMVKYIVNTGMITTATSFAMLFTYIFCTHSLTFVGFIAISSKLYANSFFAILNASHKLKTQTAIISNRSCPTELRNISESPSSPLRWNKQVDILRVRETSQTRGSRICRTPRANSPNEDDFLGSEPFDIYGKITHHG</sequence>
<dbReference type="Proteomes" id="UP000813824">
    <property type="component" value="Unassembled WGS sequence"/>
</dbReference>
<feature type="domain" description="DUF6534" evidence="2">
    <location>
        <begin position="170"/>
        <end position="253"/>
    </location>
</feature>
<feature type="transmembrane region" description="Helical" evidence="1">
    <location>
        <begin position="84"/>
        <end position="107"/>
    </location>
</feature>
<evidence type="ECO:0000313" key="3">
    <source>
        <dbReference type="EMBL" id="KAH8102977.1"/>
    </source>
</evidence>
<feature type="transmembrane region" description="Helical" evidence="1">
    <location>
        <begin position="204"/>
        <end position="225"/>
    </location>
</feature>
<dbReference type="EMBL" id="JAEVFJ010000008">
    <property type="protein sequence ID" value="KAH8102977.1"/>
    <property type="molecule type" value="Genomic_DNA"/>
</dbReference>
<organism evidence="3 4">
    <name type="scientific">Cristinia sonorae</name>
    <dbReference type="NCBI Taxonomy" id="1940300"/>
    <lineage>
        <taxon>Eukaryota</taxon>
        <taxon>Fungi</taxon>
        <taxon>Dikarya</taxon>
        <taxon>Basidiomycota</taxon>
        <taxon>Agaricomycotina</taxon>
        <taxon>Agaricomycetes</taxon>
        <taxon>Agaricomycetidae</taxon>
        <taxon>Agaricales</taxon>
        <taxon>Pleurotineae</taxon>
        <taxon>Stephanosporaceae</taxon>
        <taxon>Cristinia</taxon>
    </lineage>
</organism>
<keyword evidence="1" id="KW-1133">Transmembrane helix</keyword>
<reference evidence="3" key="1">
    <citation type="journal article" date="2021" name="New Phytol.">
        <title>Evolutionary innovations through gain and loss of genes in the ectomycorrhizal Boletales.</title>
        <authorList>
            <person name="Wu G."/>
            <person name="Miyauchi S."/>
            <person name="Morin E."/>
            <person name="Kuo A."/>
            <person name="Drula E."/>
            <person name="Varga T."/>
            <person name="Kohler A."/>
            <person name="Feng B."/>
            <person name="Cao Y."/>
            <person name="Lipzen A."/>
            <person name="Daum C."/>
            <person name="Hundley H."/>
            <person name="Pangilinan J."/>
            <person name="Johnson J."/>
            <person name="Barry K."/>
            <person name="LaButti K."/>
            <person name="Ng V."/>
            <person name="Ahrendt S."/>
            <person name="Min B."/>
            <person name="Choi I.G."/>
            <person name="Park H."/>
            <person name="Plett J.M."/>
            <person name="Magnuson J."/>
            <person name="Spatafora J.W."/>
            <person name="Nagy L.G."/>
            <person name="Henrissat B."/>
            <person name="Grigoriev I.V."/>
            <person name="Yang Z.L."/>
            <person name="Xu J."/>
            <person name="Martin F.M."/>
        </authorList>
    </citation>
    <scope>NUCLEOTIDE SEQUENCE</scope>
    <source>
        <strain evidence="3">KKN 215</strain>
    </source>
</reference>
<dbReference type="PANTHER" id="PTHR40465">
    <property type="entry name" value="CHROMOSOME 1, WHOLE GENOME SHOTGUN SEQUENCE"/>
    <property type="match status" value="1"/>
</dbReference>
<keyword evidence="1" id="KW-0472">Membrane</keyword>
<proteinExistence type="predicted"/>
<feature type="transmembrane region" description="Helical" evidence="1">
    <location>
        <begin position="160"/>
        <end position="184"/>
    </location>
</feature>
<dbReference type="OrthoDB" id="2535105at2759"/>
<gene>
    <name evidence="3" type="ORF">BXZ70DRAFT_763877</name>
</gene>
<comment type="caution">
    <text evidence="3">The sequence shown here is derived from an EMBL/GenBank/DDBJ whole genome shotgun (WGS) entry which is preliminary data.</text>
</comment>
<protein>
    <recommendedName>
        <fullName evidence="2">DUF6534 domain-containing protein</fullName>
    </recommendedName>
</protein>
<keyword evidence="4" id="KW-1185">Reference proteome</keyword>
<evidence type="ECO:0000259" key="2">
    <source>
        <dbReference type="Pfam" id="PF20152"/>
    </source>
</evidence>
<dbReference type="AlphaFoldDB" id="A0A8K0USM8"/>
<accession>A0A8K0USM8</accession>
<dbReference type="Pfam" id="PF20152">
    <property type="entry name" value="DUF6534"/>
    <property type="match status" value="1"/>
</dbReference>
<name>A0A8K0USM8_9AGAR</name>
<evidence type="ECO:0000256" key="1">
    <source>
        <dbReference type="SAM" id="Phobius"/>
    </source>
</evidence>
<feature type="transmembrane region" description="Helical" evidence="1">
    <location>
        <begin position="119"/>
        <end position="140"/>
    </location>
</feature>
<feature type="transmembrane region" description="Helical" evidence="1">
    <location>
        <begin position="18"/>
        <end position="36"/>
    </location>
</feature>
<feature type="transmembrane region" description="Helical" evidence="1">
    <location>
        <begin position="48"/>
        <end position="72"/>
    </location>
</feature>
<dbReference type="PANTHER" id="PTHR40465:SF1">
    <property type="entry name" value="DUF6534 DOMAIN-CONTAINING PROTEIN"/>
    <property type="match status" value="1"/>
</dbReference>
<evidence type="ECO:0000313" key="4">
    <source>
        <dbReference type="Proteomes" id="UP000813824"/>
    </source>
</evidence>
<keyword evidence="1" id="KW-0812">Transmembrane</keyword>